<name>A0ABS7G146_9ACTN</name>
<dbReference type="NCBIfam" id="TIGR03083">
    <property type="entry name" value="maleylpyruvate isomerase family mycothiol-dependent enzyme"/>
    <property type="match status" value="1"/>
</dbReference>
<protein>
    <submittedName>
        <fullName evidence="2">TIGR03086 family protein</fullName>
    </submittedName>
</protein>
<gene>
    <name evidence="2" type="ORF">K1Y72_27345</name>
</gene>
<sequence length="192" mass="20307">MELREAMAPGAEYAAGIVRGVPADLMEAPTPCGDWDVRTLLNHLILWSGRGEDAARKRAPEGPGEEHDFTVGDGWADAFAAQALRTARAWDDAAAWDGDTSLTGASPGMPAAVIGGMVFGEWILHGWDLARATGQDAVPAPALVEVAYAGVLPIAEMARQYEAFGPEIAVPEDAPVLDRLLGATGRDPHWKP</sequence>
<accession>A0ABS7G146</accession>
<comment type="caution">
    <text evidence="2">The sequence shown here is derived from an EMBL/GenBank/DDBJ whole genome shotgun (WGS) entry which is preliminary data.</text>
</comment>
<proteinExistence type="predicted"/>
<dbReference type="Proteomes" id="UP000774570">
    <property type="component" value="Unassembled WGS sequence"/>
</dbReference>
<dbReference type="InterPro" id="IPR017517">
    <property type="entry name" value="Maleyloyr_isom"/>
</dbReference>
<evidence type="ECO:0000259" key="1">
    <source>
        <dbReference type="Pfam" id="PF11716"/>
    </source>
</evidence>
<dbReference type="EMBL" id="JAIBOA010000021">
    <property type="protein sequence ID" value="MBW8486115.1"/>
    <property type="molecule type" value="Genomic_DNA"/>
</dbReference>
<dbReference type="InterPro" id="IPR017520">
    <property type="entry name" value="CHP03086"/>
</dbReference>
<dbReference type="Pfam" id="PF11716">
    <property type="entry name" value="MDMPI_N"/>
    <property type="match status" value="1"/>
</dbReference>
<organism evidence="2 3">
    <name type="scientific">Actinomadura parmotrematis</name>
    <dbReference type="NCBI Taxonomy" id="2864039"/>
    <lineage>
        <taxon>Bacteria</taxon>
        <taxon>Bacillati</taxon>
        <taxon>Actinomycetota</taxon>
        <taxon>Actinomycetes</taxon>
        <taxon>Streptosporangiales</taxon>
        <taxon>Thermomonosporaceae</taxon>
        <taxon>Actinomadura</taxon>
    </lineage>
</organism>
<dbReference type="InterPro" id="IPR024344">
    <property type="entry name" value="MDMPI_metal-binding"/>
</dbReference>
<dbReference type="SUPFAM" id="SSF109854">
    <property type="entry name" value="DinB/YfiT-like putative metalloenzymes"/>
    <property type="match status" value="1"/>
</dbReference>
<evidence type="ECO:0000313" key="2">
    <source>
        <dbReference type="EMBL" id="MBW8486115.1"/>
    </source>
</evidence>
<dbReference type="RefSeq" id="WP_220169355.1">
    <property type="nucleotide sequence ID" value="NZ_JAIBOA010000021.1"/>
</dbReference>
<feature type="domain" description="Mycothiol-dependent maleylpyruvate isomerase metal-binding" evidence="1">
    <location>
        <begin position="11"/>
        <end position="130"/>
    </location>
</feature>
<keyword evidence="3" id="KW-1185">Reference proteome</keyword>
<dbReference type="Gene3D" id="1.20.120.450">
    <property type="entry name" value="dinb family like domain"/>
    <property type="match status" value="1"/>
</dbReference>
<reference evidence="2 3" key="1">
    <citation type="submission" date="2021-07" db="EMBL/GenBank/DDBJ databases">
        <title>Actinomadura sp. PM05-2 isolated from lichen.</title>
        <authorList>
            <person name="Somphong A."/>
            <person name="Phongsopitanun W."/>
            <person name="Tanasupawat S."/>
            <person name="Peongsungnone V."/>
        </authorList>
    </citation>
    <scope>NUCLEOTIDE SEQUENCE [LARGE SCALE GENOMIC DNA]</scope>
    <source>
        <strain evidence="2 3">PM05-2</strain>
    </source>
</reference>
<dbReference type="InterPro" id="IPR034660">
    <property type="entry name" value="DinB/YfiT-like"/>
</dbReference>
<evidence type="ECO:0000313" key="3">
    <source>
        <dbReference type="Proteomes" id="UP000774570"/>
    </source>
</evidence>
<dbReference type="NCBIfam" id="TIGR03086">
    <property type="entry name" value="TIGR03086 family metal-binding protein"/>
    <property type="match status" value="1"/>
</dbReference>